<evidence type="ECO:0000256" key="1">
    <source>
        <dbReference type="SAM" id="Phobius"/>
    </source>
</evidence>
<feature type="transmembrane region" description="Helical" evidence="1">
    <location>
        <begin position="65"/>
        <end position="82"/>
    </location>
</feature>
<organism evidence="2 3">
    <name type="scientific">Elizabethkingia ursingii</name>
    <dbReference type="NCBI Taxonomy" id="1756150"/>
    <lineage>
        <taxon>Bacteria</taxon>
        <taxon>Pseudomonadati</taxon>
        <taxon>Bacteroidota</taxon>
        <taxon>Flavobacteriia</taxon>
        <taxon>Flavobacteriales</taxon>
        <taxon>Weeksellaceae</taxon>
        <taxon>Elizabethkingia</taxon>
    </lineage>
</organism>
<keyword evidence="1" id="KW-0472">Membrane</keyword>
<comment type="caution">
    <text evidence="2">The sequence shown here is derived from an EMBL/GenBank/DDBJ whole genome shotgun (WGS) entry which is preliminary data.</text>
</comment>
<keyword evidence="3" id="KW-1185">Reference proteome</keyword>
<gene>
    <name evidence="2" type="ORF">BB021_08240</name>
</gene>
<evidence type="ECO:0000313" key="3">
    <source>
        <dbReference type="Proteomes" id="UP000190016"/>
    </source>
</evidence>
<feature type="transmembrane region" description="Helical" evidence="1">
    <location>
        <begin position="109"/>
        <end position="126"/>
    </location>
</feature>
<sequence>MNIYNFIYCYFWKKDGGGRLYCSLYVLWTLILHTLLIAEIIRDITDFKILGWIPDYGNRYNKNKYMYFLFSTPFWLAIFFFYNKKRTHRLLKEYDTKYGNAGRKNTVRVLLYIIAPTLLAITLVLIRQGGVIHNRN</sequence>
<protein>
    <submittedName>
        <fullName evidence="2">Uncharacterized protein</fullName>
    </submittedName>
</protein>
<proteinExistence type="predicted"/>
<accession>A0ABX3NAJ3</accession>
<keyword evidence="1" id="KW-1133">Transmembrane helix</keyword>
<name>A0ABX3NAJ3_9FLAO</name>
<dbReference type="EMBL" id="MBDS01000015">
    <property type="protein sequence ID" value="OPB88526.1"/>
    <property type="molecule type" value="Genomic_DNA"/>
</dbReference>
<dbReference type="Proteomes" id="UP000190016">
    <property type="component" value="Unassembled WGS sequence"/>
</dbReference>
<keyword evidence="1" id="KW-0812">Transmembrane</keyword>
<evidence type="ECO:0000313" key="2">
    <source>
        <dbReference type="EMBL" id="OPB88526.1"/>
    </source>
</evidence>
<reference evidence="2 3" key="1">
    <citation type="submission" date="2016-07" db="EMBL/GenBank/DDBJ databases">
        <title>Revisiting the Taxonomy of the Elizabethkingia Genus based on Whole-Genome Sequencing, Optical Mapping, and MALDI-TOF.</title>
        <authorList>
            <person name="Nicholson A.C."/>
        </authorList>
    </citation>
    <scope>NUCLEOTIDE SEQUENCE [LARGE SCALE GENOMIC DNA]</scope>
    <source>
        <strain evidence="2 3">C1558</strain>
    </source>
</reference>
<feature type="transmembrane region" description="Helical" evidence="1">
    <location>
        <begin position="20"/>
        <end position="41"/>
    </location>
</feature>